<organism evidence="1 2">
    <name type="scientific">Actinomyces oris</name>
    <dbReference type="NCBI Taxonomy" id="544580"/>
    <lineage>
        <taxon>Bacteria</taxon>
        <taxon>Bacillati</taxon>
        <taxon>Actinomycetota</taxon>
        <taxon>Actinomycetes</taxon>
        <taxon>Actinomycetales</taxon>
        <taxon>Actinomycetaceae</taxon>
        <taxon>Actinomyces</taxon>
    </lineage>
</organism>
<accession>A0AAW9KFR1</accession>
<evidence type="ECO:0000313" key="2">
    <source>
        <dbReference type="Proteomes" id="UP001289581"/>
    </source>
</evidence>
<dbReference type="AlphaFoldDB" id="A0AAW9KFR1"/>
<protein>
    <submittedName>
        <fullName evidence="1">Uncharacterized protein</fullName>
    </submittedName>
</protein>
<dbReference type="RefSeq" id="WP_322911586.1">
    <property type="nucleotide sequence ID" value="NZ_JAXBCZ010000001.1"/>
</dbReference>
<sequence>MRPHQLGIRLVGIELTLNPRQLSPQPLLLLLEQLQRHRPTVVRLQQPAPLILQVRPPHRQRPNAPILLPLDSRQLRQQIPLNLLAIRLTDVQPPIHLLHLCLHHLNEHRLERAVM</sequence>
<evidence type="ECO:0000313" key="1">
    <source>
        <dbReference type="EMBL" id="MEA1303970.1"/>
    </source>
</evidence>
<comment type="caution">
    <text evidence="1">The sequence shown here is derived from an EMBL/GenBank/DDBJ whole genome shotgun (WGS) entry which is preliminary data.</text>
</comment>
<dbReference type="Proteomes" id="UP001289581">
    <property type="component" value="Unassembled WGS sequence"/>
</dbReference>
<proteinExistence type="predicted"/>
<keyword evidence="2" id="KW-1185">Reference proteome</keyword>
<reference evidence="1 2" key="1">
    <citation type="submission" date="2023-06" db="EMBL/GenBank/DDBJ databases">
        <title>Actinomyces orist ORNL 0101 HMT-893 genome.</title>
        <authorList>
            <person name="Johnston C.D."/>
            <person name="Chen T."/>
            <person name="Dewhirst F.E."/>
        </authorList>
    </citation>
    <scope>NUCLEOTIDE SEQUENCE [LARGE SCALE GENOMIC DNA]</scope>
    <source>
        <strain evidence="1 2">ORNL 0101</strain>
    </source>
</reference>
<gene>
    <name evidence="1" type="ORF">QU665_02545</name>
</gene>
<dbReference type="EMBL" id="JAXBCZ010000001">
    <property type="protein sequence ID" value="MEA1303970.1"/>
    <property type="molecule type" value="Genomic_DNA"/>
</dbReference>
<name>A0AAW9KFR1_9ACTO</name>